<dbReference type="KEGG" id="tpaf:A3L08_07105"/>
<name>A0A218P8I5_9EURY</name>
<keyword evidence="1" id="KW-0812">Transmembrane</keyword>
<keyword evidence="3" id="KW-1185">Reference proteome</keyword>
<proteinExistence type="predicted"/>
<feature type="transmembrane region" description="Helical" evidence="1">
    <location>
        <begin position="75"/>
        <end position="97"/>
    </location>
</feature>
<dbReference type="AlphaFoldDB" id="A0A218P8I5"/>
<accession>A0A218P8I5</accession>
<evidence type="ECO:0000313" key="2">
    <source>
        <dbReference type="EMBL" id="ASJ07105.1"/>
    </source>
</evidence>
<sequence>MSSWWIYGYPEEGLRFRVADFLKKVTAVLILVWIFREPLRLEAYLEYIVWAIIGLIFAYELLGVGKWLGVTVSGVIFALAKAFFWVSVLLFVGSRWIGLPENLSGDDALLTAGTAFAYFVVLSIAGLLVGRTPFRRLSSRRWFTVERKAYSFSGADFGDVRLSGSGKAYPVKVGRKTVGWVIDGEVEVEAETPLGRVKKLLSPPVVVWTSRKLGGAKEKADPTFVERVQAMLNPDRLYRNKERAKVVDLGVVKVYEGDGFQYVKLPFVEVVETPHGEKVKVGPIHVHDGKPVSPPEDMVTIRELGNGFQLTKAGDRLAIETEEYSIEVVGDSVTYRSGEEALRLSRDYVSLKSGELSITVGKRRAKLRIDDTVITASDGKVRIRVGGKSYTIVSQEACQLVIGKAKEIVEEQSAELIEGFGVNRAALNSRVKELIDELMAYLG</sequence>
<protein>
    <submittedName>
        <fullName evidence="2">Uncharacterized protein</fullName>
    </submittedName>
</protein>
<dbReference type="OrthoDB" id="85889at2157"/>
<evidence type="ECO:0000313" key="3">
    <source>
        <dbReference type="Proteomes" id="UP000197418"/>
    </source>
</evidence>
<keyword evidence="1" id="KW-1133">Transmembrane helix</keyword>
<keyword evidence="1" id="KW-0472">Membrane</keyword>
<feature type="transmembrane region" description="Helical" evidence="1">
    <location>
        <begin position="48"/>
        <end position="68"/>
    </location>
</feature>
<dbReference type="GeneID" id="33316024"/>
<evidence type="ECO:0000256" key="1">
    <source>
        <dbReference type="SAM" id="Phobius"/>
    </source>
</evidence>
<gene>
    <name evidence="2" type="ORF">A3L08_07105</name>
</gene>
<dbReference type="RefSeq" id="WP_088854355.1">
    <property type="nucleotide sequence ID" value="NZ_CP015102.1"/>
</dbReference>
<feature type="transmembrane region" description="Helical" evidence="1">
    <location>
        <begin position="109"/>
        <end position="130"/>
    </location>
</feature>
<organism evidence="2 3">
    <name type="scientific">Thermococcus pacificus</name>
    <dbReference type="NCBI Taxonomy" id="71998"/>
    <lineage>
        <taxon>Archaea</taxon>
        <taxon>Methanobacteriati</taxon>
        <taxon>Methanobacteriota</taxon>
        <taxon>Thermococci</taxon>
        <taxon>Thermococcales</taxon>
        <taxon>Thermococcaceae</taxon>
        <taxon>Thermococcus</taxon>
    </lineage>
</organism>
<reference evidence="2 3" key="1">
    <citation type="submission" date="2016-04" db="EMBL/GenBank/DDBJ databases">
        <title>Complete genome sequence of Thermococcus pacificus type strain P4.</title>
        <authorList>
            <person name="Oger P.M."/>
        </authorList>
    </citation>
    <scope>NUCLEOTIDE SEQUENCE [LARGE SCALE GENOMIC DNA]</scope>
    <source>
        <strain evidence="2 3">P-4</strain>
    </source>
</reference>
<dbReference type="EMBL" id="CP015102">
    <property type="protein sequence ID" value="ASJ07105.1"/>
    <property type="molecule type" value="Genomic_DNA"/>
</dbReference>
<dbReference type="Proteomes" id="UP000197418">
    <property type="component" value="Chromosome"/>
</dbReference>